<dbReference type="EMBL" id="JARYGZ010000001">
    <property type="protein sequence ID" value="MDH7638776.1"/>
    <property type="molecule type" value="Genomic_DNA"/>
</dbReference>
<dbReference type="InterPro" id="IPR036388">
    <property type="entry name" value="WH-like_DNA-bd_sf"/>
</dbReference>
<sequence length="104" mass="10807">MGPGKADLLDAIDREGSITKAGRAMGMSYRRAWLLVDAMNRCWAAPLVETSAGGAKGGGARLSETGREVLTAYRALEAAIAGAAHDGEATLARLARTEPLPTQP</sequence>
<organism evidence="1 2">
    <name type="scientific">Sphingomonas oryzagri</name>
    <dbReference type="NCBI Taxonomy" id="3042314"/>
    <lineage>
        <taxon>Bacteria</taxon>
        <taxon>Pseudomonadati</taxon>
        <taxon>Pseudomonadota</taxon>
        <taxon>Alphaproteobacteria</taxon>
        <taxon>Sphingomonadales</taxon>
        <taxon>Sphingomonadaceae</taxon>
        <taxon>Sphingomonas</taxon>
    </lineage>
</organism>
<dbReference type="RefSeq" id="WP_281045185.1">
    <property type="nucleotide sequence ID" value="NZ_JARYGZ010000001.1"/>
</dbReference>
<dbReference type="InterPro" id="IPR051815">
    <property type="entry name" value="Molybdate_resp_trans_reg"/>
</dbReference>
<evidence type="ECO:0000313" key="1">
    <source>
        <dbReference type="EMBL" id="MDH7638776.1"/>
    </source>
</evidence>
<comment type="caution">
    <text evidence="1">The sequence shown here is derived from an EMBL/GenBank/DDBJ whole genome shotgun (WGS) entry which is preliminary data.</text>
</comment>
<proteinExistence type="predicted"/>
<dbReference type="SUPFAM" id="SSF46785">
    <property type="entry name" value="Winged helix' DNA-binding domain"/>
    <property type="match status" value="1"/>
</dbReference>
<name>A0ABT6N0E5_9SPHN</name>
<dbReference type="InterPro" id="IPR036390">
    <property type="entry name" value="WH_DNA-bd_sf"/>
</dbReference>
<dbReference type="Gene3D" id="1.10.10.10">
    <property type="entry name" value="Winged helix-like DNA-binding domain superfamily/Winged helix DNA-binding domain"/>
    <property type="match status" value="1"/>
</dbReference>
<evidence type="ECO:0000313" key="2">
    <source>
        <dbReference type="Proteomes" id="UP001160625"/>
    </source>
</evidence>
<dbReference type="PANTHER" id="PTHR30432">
    <property type="entry name" value="TRANSCRIPTIONAL REGULATOR MODE"/>
    <property type="match status" value="1"/>
</dbReference>
<reference evidence="1" key="1">
    <citation type="submission" date="2023-04" db="EMBL/GenBank/DDBJ databases">
        <title>Sphingomonas sp. MAHUQ-71 isolated from rice field.</title>
        <authorList>
            <person name="Huq M.A."/>
        </authorList>
    </citation>
    <scope>NUCLEOTIDE SEQUENCE</scope>
    <source>
        <strain evidence="1">MAHUQ-71</strain>
    </source>
</reference>
<keyword evidence="2" id="KW-1185">Reference proteome</keyword>
<dbReference type="PANTHER" id="PTHR30432:SF1">
    <property type="entry name" value="DNA-BINDING TRANSCRIPTIONAL DUAL REGULATOR MODE"/>
    <property type="match status" value="1"/>
</dbReference>
<protein>
    <submittedName>
        <fullName evidence="1">LysR family transcriptional regulator</fullName>
    </submittedName>
</protein>
<gene>
    <name evidence="1" type="ORF">QGN17_08540</name>
</gene>
<dbReference type="Proteomes" id="UP001160625">
    <property type="component" value="Unassembled WGS sequence"/>
</dbReference>
<accession>A0ABT6N0E5</accession>